<name>A0A0B7K766_BIOOC</name>
<dbReference type="InterPro" id="IPR036864">
    <property type="entry name" value="Zn2-C6_fun-type_DNA-bd_sf"/>
</dbReference>
<evidence type="ECO:0000313" key="1">
    <source>
        <dbReference type="EMBL" id="CEO51387.1"/>
    </source>
</evidence>
<dbReference type="EMBL" id="CDPU01000023">
    <property type="protein sequence ID" value="CEO51387.1"/>
    <property type="molecule type" value="Genomic_DNA"/>
</dbReference>
<sequence length="69" mass="7755">MQSEAETPLLRRLNGRPQACDPCRLRKVACDHTQPMSQTQPSQCLRLHHRLHHGVGIGLDQGHLKPQGN</sequence>
<gene>
    <name evidence="1" type="ORF">BN869_000007445_1</name>
</gene>
<dbReference type="GO" id="GO:0008270">
    <property type="term" value="F:zinc ion binding"/>
    <property type="evidence" value="ECO:0007669"/>
    <property type="project" value="InterPro"/>
</dbReference>
<dbReference type="SUPFAM" id="SSF57701">
    <property type="entry name" value="Zn2/Cys6 DNA-binding domain"/>
    <property type="match status" value="1"/>
</dbReference>
<accession>A0A0B7K766</accession>
<dbReference type="AlphaFoldDB" id="A0A0B7K766"/>
<organism evidence="1">
    <name type="scientific">Bionectria ochroleuca</name>
    <name type="common">Gliocladium roseum</name>
    <dbReference type="NCBI Taxonomy" id="29856"/>
    <lineage>
        <taxon>Eukaryota</taxon>
        <taxon>Fungi</taxon>
        <taxon>Dikarya</taxon>
        <taxon>Ascomycota</taxon>
        <taxon>Pezizomycotina</taxon>
        <taxon>Sordariomycetes</taxon>
        <taxon>Hypocreomycetidae</taxon>
        <taxon>Hypocreales</taxon>
        <taxon>Bionectriaceae</taxon>
        <taxon>Clonostachys</taxon>
    </lineage>
</organism>
<protein>
    <submittedName>
        <fullName evidence="1">Uncharacterized protein</fullName>
    </submittedName>
</protein>
<proteinExistence type="predicted"/>
<reference evidence="1" key="1">
    <citation type="submission" date="2015-01" db="EMBL/GenBank/DDBJ databases">
        <authorList>
            <person name="Durling Mikael"/>
        </authorList>
    </citation>
    <scope>NUCLEOTIDE SEQUENCE</scope>
</reference>
<dbReference type="Gene3D" id="4.10.240.10">
    <property type="entry name" value="Zn(2)-C6 fungal-type DNA-binding domain"/>
    <property type="match status" value="1"/>
</dbReference>
<dbReference type="GO" id="GO:0000981">
    <property type="term" value="F:DNA-binding transcription factor activity, RNA polymerase II-specific"/>
    <property type="evidence" value="ECO:0007669"/>
    <property type="project" value="InterPro"/>
</dbReference>